<dbReference type="InterPro" id="IPR025295">
    <property type="entry name" value="eCIS_core_dom"/>
</dbReference>
<feature type="domain" description="eCIS core" evidence="2">
    <location>
        <begin position="174"/>
        <end position="239"/>
    </location>
</feature>
<dbReference type="Pfam" id="PF13699">
    <property type="entry name" value="eCIS_core"/>
    <property type="match status" value="1"/>
</dbReference>
<accession>A0ABU1UUU3</accession>
<evidence type="ECO:0000313" key="4">
    <source>
        <dbReference type="Proteomes" id="UP001253595"/>
    </source>
</evidence>
<evidence type="ECO:0000313" key="3">
    <source>
        <dbReference type="EMBL" id="MDR7088932.1"/>
    </source>
</evidence>
<feature type="compositionally biased region" description="Low complexity" evidence="1">
    <location>
        <begin position="10"/>
        <end position="26"/>
    </location>
</feature>
<protein>
    <recommendedName>
        <fullName evidence="2">eCIS core domain-containing protein</fullName>
    </recommendedName>
</protein>
<evidence type="ECO:0000259" key="2">
    <source>
        <dbReference type="Pfam" id="PF13699"/>
    </source>
</evidence>
<sequence>MAYTSKQTARETQAAEDAAAKQTAPAFTDQRVSTGVQLQQQQMMHTAQAKFATAQRAGVEEEEPLQGKFAPVQRAEEEELLQGKFATAQRAGVEDEEPLQGKFETVQRAEEEELLQGKFATTQRAGVEEEQPLQGKFATAQLAAEEELLQGKFSTDISSQAIAQREEKPNNTGLPNQLKSGIESLSGMSLDNVKVHYNSSKPAQLNAHAYAQGSDIHVAPGQEQHLPHEAWHVVQQAQGRVKPTTQMKGTSVNDDVSLETEADVMGAKAAQLKLKKVDTFVDIPSGKGTAQLYDVVRGGTCLEDQFVKGSGVSVGDEGKLSGVSTQSKDGVDRNTLCGFFKNGQVGVADSSAVTAAGGELVHDGHAKNPNHATINGLTGAKLETLFTPTIPNPNKKK</sequence>
<keyword evidence="4" id="KW-1185">Reference proteome</keyword>
<feature type="region of interest" description="Disordered" evidence="1">
    <location>
        <begin position="1"/>
        <end position="72"/>
    </location>
</feature>
<dbReference type="EMBL" id="JAVDVX010000001">
    <property type="protein sequence ID" value="MDR7088932.1"/>
    <property type="molecule type" value="Genomic_DNA"/>
</dbReference>
<reference evidence="3 4" key="1">
    <citation type="submission" date="2023-07" db="EMBL/GenBank/DDBJ databases">
        <title>Sorghum-associated microbial communities from plants grown in Nebraska, USA.</title>
        <authorList>
            <person name="Schachtman D."/>
        </authorList>
    </citation>
    <scope>NUCLEOTIDE SEQUENCE [LARGE SCALE GENOMIC DNA]</scope>
    <source>
        <strain evidence="3 4">BE190</strain>
    </source>
</reference>
<proteinExistence type="predicted"/>
<name>A0ABU1UUU3_9GAMM</name>
<comment type="caution">
    <text evidence="3">The sequence shown here is derived from an EMBL/GenBank/DDBJ whole genome shotgun (WGS) entry which is preliminary data.</text>
</comment>
<organism evidence="3 4">
    <name type="scientific">Cellvibrio fibrivorans</name>
    <dbReference type="NCBI Taxonomy" id="126350"/>
    <lineage>
        <taxon>Bacteria</taxon>
        <taxon>Pseudomonadati</taxon>
        <taxon>Pseudomonadota</taxon>
        <taxon>Gammaproteobacteria</taxon>
        <taxon>Cellvibrionales</taxon>
        <taxon>Cellvibrionaceae</taxon>
        <taxon>Cellvibrio</taxon>
    </lineage>
</organism>
<dbReference type="Proteomes" id="UP001253595">
    <property type="component" value="Unassembled WGS sequence"/>
</dbReference>
<gene>
    <name evidence="3" type="ORF">J2X05_000935</name>
</gene>
<evidence type="ECO:0000256" key="1">
    <source>
        <dbReference type="SAM" id="MobiDB-lite"/>
    </source>
</evidence>
<dbReference type="RefSeq" id="WP_310069235.1">
    <property type="nucleotide sequence ID" value="NZ_JAVDVX010000001.1"/>
</dbReference>